<gene>
    <name evidence="1" type="ORF">AVEN_94712_1</name>
</gene>
<organism evidence="1 2">
    <name type="scientific">Araneus ventricosus</name>
    <name type="common">Orbweaver spider</name>
    <name type="synonym">Epeira ventricosa</name>
    <dbReference type="NCBI Taxonomy" id="182803"/>
    <lineage>
        <taxon>Eukaryota</taxon>
        <taxon>Metazoa</taxon>
        <taxon>Ecdysozoa</taxon>
        <taxon>Arthropoda</taxon>
        <taxon>Chelicerata</taxon>
        <taxon>Arachnida</taxon>
        <taxon>Araneae</taxon>
        <taxon>Araneomorphae</taxon>
        <taxon>Entelegynae</taxon>
        <taxon>Araneoidea</taxon>
        <taxon>Araneidae</taxon>
        <taxon>Araneus</taxon>
    </lineage>
</organism>
<sequence>MGFYGRYFGKGFIPFSFICAVMAKRPRYLSEEEISKFMNDQSSPIDIAIEEKQINIINAIAEMLPHLLADRKIDNKESSAMYDWAVKTKEIQCDKKDD</sequence>
<dbReference type="OrthoDB" id="539213at2759"/>
<proteinExistence type="predicted"/>
<reference evidence="1 2" key="1">
    <citation type="journal article" date="2019" name="Sci. Rep.">
        <title>Orb-weaving spider Araneus ventricosus genome elucidates the spidroin gene catalogue.</title>
        <authorList>
            <person name="Kono N."/>
            <person name="Nakamura H."/>
            <person name="Ohtoshi R."/>
            <person name="Moran D.A.P."/>
            <person name="Shinohara A."/>
            <person name="Yoshida Y."/>
            <person name="Fujiwara M."/>
            <person name="Mori M."/>
            <person name="Tomita M."/>
            <person name="Arakawa K."/>
        </authorList>
    </citation>
    <scope>NUCLEOTIDE SEQUENCE [LARGE SCALE GENOMIC DNA]</scope>
</reference>
<name>A0A4Y2CM19_ARAVE</name>
<protein>
    <submittedName>
        <fullName evidence="1">Uncharacterized protein</fullName>
    </submittedName>
</protein>
<dbReference type="EMBL" id="BGPR01000215">
    <property type="protein sequence ID" value="GBM05403.1"/>
    <property type="molecule type" value="Genomic_DNA"/>
</dbReference>
<dbReference type="Proteomes" id="UP000499080">
    <property type="component" value="Unassembled WGS sequence"/>
</dbReference>
<evidence type="ECO:0000313" key="1">
    <source>
        <dbReference type="EMBL" id="GBM05403.1"/>
    </source>
</evidence>
<dbReference type="AlphaFoldDB" id="A0A4Y2CM19"/>
<accession>A0A4Y2CM19</accession>
<comment type="caution">
    <text evidence="1">The sequence shown here is derived from an EMBL/GenBank/DDBJ whole genome shotgun (WGS) entry which is preliminary data.</text>
</comment>
<keyword evidence="2" id="KW-1185">Reference proteome</keyword>
<evidence type="ECO:0000313" key="2">
    <source>
        <dbReference type="Proteomes" id="UP000499080"/>
    </source>
</evidence>